<name>A0A8J3Q939_9ACTN</name>
<evidence type="ECO:0000313" key="2">
    <source>
        <dbReference type="Proteomes" id="UP000612899"/>
    </source>
</evidence>
<accession>A0A8J3Q939</accession>
<keyword evidence="2" id="KW-1185">Reference proteome</keyword>
<dbReference type="AlphaFoldDB" id="A0A8J3Q939"/>
<dbReference type="EMBL" id="BONY01000020">
    <property type="protein sequence ID" value="GIH05597.1"/>
    <property type="molecule type" value="Genomic_DNA"/>
</dbReference>
<dbReference type="RefSeq" id="WP_203909442.1">
    <property type="nucleotide sequence ID" value="NZ_BONY01000020.1"/>
</dbReference>
<protein>
    <submittedName>
        <fullName evidence="1">Uncharacterized protein</fullName>
    </submittedName>
</protein>
<dbReference type="Proteomes" id="UP000612899">
    <property type="component" value="Unassembled WGS sequence"/>
</dbReference>
<comment type="caution">
    <text evidence="1">The sequence shown here is derived from an EMBL/GenBank/DDBJ whole genome shotgun (WGS) entry which is preliminary data.</text>
</comment>
<evidence type="ECO:0000313" key="1">
    <source>
        <dbReference type="EMBL" id="GIH05597.1"/>
    </source>
</evidence>
<reference evidence="1" key="1">
    <citation type="submission" date="2021-01" db="EMBL/GenBank/DDBJ databases">
        <title>Whole genome shotgun sequence of Rhizocola hellebori NBRC 109834.</title>
        <authorList>
            <person name="Komaki H."/>
            <person name="Tamura T."/>
        </authorList>
    </citation>
    <scope>NUCLEOTIDE SEQUENCE</scope>
    <source>
        <strain evidence="1">NBRC 109834</strain>
    </source>
</reference>
<proteinExistence type="predicted"/>
<sequence length="172" mass="19395">MNSSNAKLVGLFREFSIMDRLWVPAIVDLDDPAGEVRPYTRFVAIGTRSRSKYLVFHIDTETGQLRLGEQQTLELPTELTAEPSVEPRLLNLTSVFLDTDRVNSVVEISLYLDKDSDVESCLFRAAVLSIDDGRMIVLDPFWTTGIRIGGAWDREYIEQNSRTTGTLDIPVL</sequence>
<gene>
    <name evidence="1" type="ORF">Rhe02_36640</name>
</gene>
<organism evidence="1 2">
    <name type="scientific">Rhizocola hellebori</name>
    <dbReference type="NCBI Taxonomy" id="1392758"/>
    <lineage>
        <taxon>Bacteria</taxon>
        <taxon>Bacillati</taxon>
        <taxon>Actinomycetota</taxon>
        <taxon>Actinomycetes</taxon>
        <taxon>Micromonosporales</taxon>
        <taxon>Micromonosporaceae</taxon>
        <taxon>Rhizocola</taxon>
    </lineage>
</organism>